<keyword evidence="3 6" id="KW-0812">Transmembrane</keyword>
<evidence type="ECO:0000256" key="4">
    <source>
        <dbReference type="ARBA" id="ARBA00022989"/>
    </source>
</evidence>
<reference evidence="7 8" key="1">
    <citation type="submission" date="2016-10" db="EMBL/GenBank/DDBJ databases">
        <authorList>
            <person name="de Groot N.N."/>
        </authorList>
    </citation>
    <scope>NUCLEOTIDE SEQUENCE [LARGE SCALE GENOMIC DNA]</scope>
    <source>
        <strain evidence="7 8">DSM 22274</strain>
    </source>
</reference>
<name>A0A1H5IDD7_9MICC</name>
<keyword evidence="2" id="KW-1003">Cell membrane</keyword>
<feature type="transmembrane region" description="Helical" evidence="6">
    <location>
        <begin position="67"/>
        <end position="86"/>
    </location>
</feature>
<dbReference type="InterPro" id="IPR010343">
    <property type="entry name" value="ArAE_1"/>
</dbReference>
<feature type="transmembrane region" description="Helical" evidence="6">
    <location>
        <begin position="20"/>
        <end position="38"/>
    </location>
</feature>
<dbReference type="EMBL" id="FNTV01000001">
    <property type="protein sequence ID" value="SEE38206.1"/>
    <property type="molecule type" value="Genomic_DNA"/>
</dbReference>
<evidence type="ECO:0000256" key="2">
    <source>
        <dbReference type="ARBA" id="ARBA00022475"/>
    </source>
</evidence>
<dbReference type="RefSeq" id="WP_074711024.1">
    <property type="nucleotide sequence ID" value="NZ_FNTV01000001.1"/>
</dbReference>
<evidence type="ECO:0000256" key="1">
    <source>
        <dbReference type="ARBA" id="ARBA00004651"/>
    </source>
</evidence>
<evidence type="ECO:0000256" key="5">
    <source>
        <dbReference type="ARBA" id="ARBA00023136"/>
    </source>
</evidence>
<gene>
    <name evidence="7" type="ORF">SAMN04489740_1276</name>
</gene>
<dbReference type="GO" id="GO:0005886">
    <property type="term" value="C:plasma membrane"/>
    <property type="evidence" value="ECO:0007669"/>
    <property type="project" value="UniProtKB-SubCell"/>
</dbReference>
<comment type="subcellular location">
    <subcellularLocation>
        <location evidence="1">Cell membrane</location>
        <topology evidence="1">Multi-pass membrane protein</topology>
    </subcellularLocation>
</comment>
<feature type="transmembrane region" description="Helical" evidence="6">
    <location>
        <begin position="139"/>
        <end position="162"/>
    </location>
</feature>
<evidence type="ECO:0000256" key="6">
    <source>
        <dbReference type="SAM" id="Phobius"/>
    </source>
</evidence>
<proteinExistence type="predicted"/>
<dbReference type="Pfam" id="PF06081">
    <property type="entry name" value="ArAE_1"/>
    <property type="match status" value="1"/>
</dbReference>
<evidence type="ECO:0000313" key="8">
    <source>
        <dbReference type="Proteomes" id="UP000182725"/>
    </source>
</evidence>
<keyword evidence="5 6" id="KW-0472">Membrane</keyword>
<evidence type="ECO:0000256" key="3">
    <source>
        <dbReference type="ARBA" id="ARBA00022692"/>
    </source>
</evidence>
<feature type="transmembrane region" description="Helical" evidence="6">
    <location>
        <begin position="92"/>
        <end position="109"/>
    </location>
</feature>
<keyword evidence="4 6" id="KW-1133">Transmembrane helix</keyword>
<protein>
    <submittedName>
        <fullName evidence="7">Aromatic acid exporter family member 1</fullName>
    </submittedName>
</protein>
<accession>A0A1H5IDD7</accession>
<dbReference type="Proteomes" id="UP000182725">
    <property type="component" value="Unassembled WGS sequence"/>
</dbReference>
<organism evidence="7 8">
    <name type="scientific">Arthrobacter alpinus</name>
    <dbReference type="NCBI Taxonomy" id="656366"/>
    <lineage>
        <taxon>Bacteria</taxon>
        <taxon>Bacillati</taxon>
        <taxon>Actinomycetota</taxon>
        <taxon>Actinomycetes</taxon>
        <taxon>Micrococcales</taxon>
        <taxon>Micrococcaceae</taxon>
        <taxon>Arthrobacter</taxon>
    </lineage>
</organism>
<dbReference type="AlphaFoldDB" id="A0A1H5IDD7"/>
<evidence type="ECO:0000313" key="7">
    <source>
        <dbReference type="EMBL" id="SEE38206.1"/>
    </source>
</evidence>
<sequence length="365" mass="38937">MEDLKKWVTSSATGQRALLAAKTALAVGISWVLAPLMPGTVDEYPYYAPLGVLVSMYPTFMGSVRLGLQTLASVLIGIALATGVLLLGRPNILSISLAVGLGMLLAGLPRLGAGRDYVPVATLLVLIIGGQNADTFSLGYGVQMALGVFVGLAVNFTIFPPLKSDAARDRISLGRKVLLTQLEDAAKALVEHWPPEHEDWAGRQLEMDHVVVEIRRAVATAGESHRGNPRAYRRSRHKVVAQSFEDLAVLEKIAYHIRDLTEVLAATIWDGPLELRLGTELRQPLSLCLDATAGVLRAWEEGTAIPASLDRAGDILKAFNSAVSHGRGSEAEAFTAGAAIGLDLQRILAALRHGLCSGDESEPDS</sequence>